<dbReference type="RefSeq" id="WP_345396368.1">
    <property type="nucleotide sequence ID" value="NZ_BAABHG010000008.1"/>
</dbReference>
<keyword evidence="2" id="KW-0812">Transmembrane</keyword>
<keyword evidence="2" id="KW-1133">Transmembrane helix</keyword>
<feature type="region of interest" description="Disordered" evidence="1">
    <location>
        <begin position="79"/>
        <end position="107"/>
    </location>
</feature>
<reference evidence="4" key="1">
    <citation type="journal article" date="2019" name="Int. J. Syst. Evol. Microbiol.">
        <title>The Global Catalogue of Microorganisms (GCM) 10K type strain sequencing project: providing services to taxonomists for standard genome sequencing and annotation.</title>
        <authorList>
            <consortium name="The Broad Institute Genomics Platform"/>
            <consortium name="The Broad Institute Genome Sequencing Center for Infectious Disease"/>
            <person name="Wu L."/>
            <person name="Ma J."/>
        </authorList>
    </citation>
    <scope>NUCLEOTIDE SEQUENCE [LARGE SCALE GENOMIC DNA]</scope>
    <source>
        <strain evidence="4">CGMCC 4.7643</strain>
    </source>
</reference>
<name>A0ABW5GG69_9PSEU</name>
<feature type="compositionally biased region" description="Low complexity" evidence="1">
    <location>
        <begin position="472"/>
        <end position="482"/>
    </location>
</feature>
<feature type="transmembrane region" description="Helical" evidence="2">
    <location>
        <begin position="6"/>
        <end position="28"/>
    </location>
</feature>
<proteinExistence type="predicted"/>
<dbReference type="EMBL" id="JBHUKU010000006">
    <property type="protein sequence ID" value="MFD2459335.1"/>
    <property type="molecule type" value="Genomic_DNA"/>
</dbReference>
<gene>
    <name evidence="3" type="ORF">ACFSYJ_12040</name>
</gene>
<keyword evidence="4" id="KW-1185">Reference proteome</keyword>
<evidence type="ECO:0000313" key="4">
    <source>
        <dbReference type="Proteomes" id="UP001597419"/>
    </source>
</evidence>
<dbReference type="Proteomes" id="UP001597419">
    <property type="component" value="Unassembled WGS sequence"/>
</dbReference>
<accession>A0ABW5GG69</accession>
<feature type="compositionally biased region" description="Basic and acidic residues" evidence="1">
    <location>
        <begin position="186"/>
        <end position="195"/>
    </location>
</feature>
<protein>
    <submittedName>
        <fullName evidence="3">Uncharacterized protein</fullName>
    </submittedName>
</protein>
<feature type="compositionally biased region" description="Basic and acidic residues" evidence="1">
    <location>
        <begin position="260"/>
        <end position="278"/>
    </location>
</feature>
<evidence type="ECO:0000256" key="1">
    <source>
        <dbReference type="SAM" id="MobiDB-lite"/>
    </source>
</evidence>
<feature type="compositionally biased region" description="Basic and acidic residues" evidence="1">
    <location>
        <begin position="211"/>
        <end position="223"/>
    </location>
</feature>
<evidence type="ECO:0000313" key="3">
    <source>
        <dbReference type="EMBL" id="MFD2459335.1"/>
    </source>
</evidence>
<evidence type="ECO:0000256" key="2">
    <source>
        <dbReference type="SAM" id="Phobius"/>
    </source>
</evidence>
<keyword evidence="2" id="KW-0472">Membrane</keyword>
<sequence length="562" mass="60177">MSIFGQVWLWSLLAFFIGVLLTWLLLVLPARKRVRELEGALTDARADAARTPVNAGALAAGAGVVGAAATGTAIFARPGADEEPPAPAYPATIVEQEPVADPKTPEVPEREHIAEGFLDVPAEREPDKAVPDEAVSDEEALAATQVFSPEPGYPTVEHEAGELVLPEPEPEVPHESLPEPESAYEEAERAVEPDYRAAATQYLSVPAEETEYLRPVEPPRAEEPAPSGSLFSSAPDGPEHGDDVESAYDTTESVYAGLEHGAHEHFASEHFAPEHSVSEQDEPEPVEAEPVVSETPEQEEAPAGSLFRSEPVAETPPRSMLEQKLDPGSEPVSLFQPSSRTEPHPAPDWFDQEPLPERSPFEEPEAAYLGEHEATEHVASPSHPATASDEPAYAFGGGEETATGGVLDEVPEETPAETTQMLPKRQPREAPRGGFEPPRPIQPSMRPVERREPEGAGAHSGSLFEPSVQPNQVAASMAQQAAPEPPPAREVAEDAVPPGPFGPGSAMPRPGGGRPAEGFAVKASVTALRYCTEESPQFPRMVAEVWFRTPSDAERVGFRPLT</sequence>
<organism evidence="3 4">
    <name type="scientific">Amycolatopsis samaneae</name>
    <dbReference type="NCBI Taxonomy" id="664691"/>
    <lineage>
        <taxon>Bacteria</taxon>
        <taxon>Bacillati</taxon>
        <taxon>Actinomycetota</taxon>
        <taxon>Actinomycetes</taxon>
        <taxon>Pseudonocardiales</taxon>
        <taxon>Pseudonocardiaceae</taxon>
        <taxon>Amycolatopsis</taxon>
    </lineage>
</organism>
<comment type="caution">
    <text evidence="3">The sequence shown here is derived from an EMBL/GenBank/DDBJ whole genome shotgun (WGS) entry which is preliminary data.</text>
</comment>
<feature type="region of interest" description="Disordered" evidence="1">
    <location>
        <begin position="167"/>
        <end position="518"/>
    </location>
</feature>